<protein>
    <recommendedName>
        <fullName evidence="1">PseI/NeuA/B-like domain-containing protein</fullName>
    </recommendedName>
</protein>
<dbReference type="InterPro" id="IPR013132">
    <property type="entry name" value="PseI/NeuA/B-like_N"/>
</dbReference>
<dbReference type="Proteomes" id="UP000178849">
    <property type="component" value="Unassembled WGS sequence"/>
</dbReference>
<dbReference type="GO" id="GO:0016051">
    <property type="term" value="P:carbohydrate biosynthetic process"/>
    <property type="evidence" value="ECO:0007669"/>
    <property type="project" value="InterPro"/>
</dbReference>
<dbReference type="PANTHER" id="PTHR42966:SF1">
    <property type="entry name" value="SIALIC ACID SYNTHASE"/>
    <property type="match status" value="1"/>
</dbReference>
<gene>
    <name evidence="2" type="ORF">A2927_03200</name>
</gene>
<evidence type="ECO:0000313" key="2">
    <source>
        <dbReference type="EMBL" id="OGY89225.1"/>
    </source>
</evidence>
<dbReference type="Gene3D" id="3.20.20.70">
    <property type="entry name" value="Aldolase class I"/>
    <property type="match status" value="1"/>
</dbReference>
<dbReference type="PANTHER" id="PTHR42966">
    <property type="entry name" value="N-ACETYLNEURAMINATE SYNTHASE"/>
    <property type="match status" value="1"/>
</dbReference>
<evidence type="ECO:0000313" key="3">
    <source>
        <dbReference type="Proteomes" id="UP000178849"/>
    </source>
</evidence>
<comment type="caution">
    <text evidence="2">The sequence shown here is derived from an EMBL/GenBank/DDBJ whole genome shotgun (WGS) entry which is preliminary data.</text>
</comment>
<dbReference type="InterPro" id="IPR051690">
    <property type="entry name" value="PseI-like"/>
</dbReference>
<dbReference type="STRING" id="1798550.A2927_03200"/>
<sequence length="277" mass="31303">MEPKIIAEIASSHNGDMELAKKMIKAAARAGVDIVKFQSWQSKNVADSDPDKDRYRSLELSDEDHFVLKDECEKNGMEFLTTCYDAERIPFLKQLGLRKIKVSSTDLKHFNFLKKIRGNFEEVIVSAGMSAEEEILKAVEILKSGKFTIMHCVSIYPCPLEKANLRKLLWLKKITPSVGYSDHTQGFAAPVLAMAMGIDYLEKHFTLDRNLQQTSHRVGEGLAPITTHSIADEPDVFKAIIRWRKIYQTALGSSGLEIQPEEQLVREKYTGRLGKNS</sequence>
<proteinExistence type="predicted"/>
<reference evidence="2 3" key="1">
    <citation type="journal article" date="2016" name="Nat. Commun.">
        <title>Thousands of microbial genomes shed light on interconnected biogeochemical processes in an aquifer system.</title>
        <authorList>
            <person name="Anantharaman K."/>
            <person name="Brown C.T."/>
            <person name="Hug L.A."/>
            <person name="Sharon I."/>
            <person name="Castelle C.J."/>
            <person name="Probst A.J."/>
            <person name="Thomas B.C."/>
            <person name="Singh A."/>
            <person name="Wilkins M.J."/>
            <person name="Karaoz U."/>
            <person name="Brodie E.L."/>
            <person name="Williams K.H."/>
            <person name="Hubbard S.S."/>
            <person name="Banfield J.F."/>
        </authorList>
    </citation>
    <scope>NUCLEOTIDE SEQUENCE [LARGE SCALE GENOMIC DNA]</scope>
</reference>
<accession>A0A1G2BJG8</accession>
<feature type="domain" description="PseI/NeuA/B-like" evidence="1">
    <location>
        <begin position="23"/>
        <end position="218"/>
    </location>
</feature>
<evidence type="ECO:0000259" key="1">
    <source>
        <dbReference type="Pfam" id="PF03102"/>
    </source>
</evidence>
<organism evidence="2 3">
    <name type="scientific">Candidatus Komeilibacteria bacterium RIFCSPLOWO2_01_FULL_45_10</name>
    <dbReference type="NCBI Taxonomy" id="1798550"/>
    <lineage>
        <taxon>Bacteria</taxon>
        <taxon>Candidatus Komeiliibacteriota</taxon>
    </lineage>
</organism>
<dbReference type="SUPFAM" id="SSF51569">
    <property type="entry name" value="Aldolase"/>
    <property type="match status" value="1"/>
</dbReference>
<dbReference type="InterPro" id="IPR013785">
    <property type="entry name" value="Aldolase_TIM"/>
</dbReference>
<name>A0A1G2BJG8_9BACT</name>
<dbReference type="Pfam" id="PF03102">
    <property type="entry name" value="NeuB"/>
    <property type="match status" value="1"/>
</dbReference>
<dbReference type="EMBL" id="MHKL01000024">
    <property type="protein sequence ID" value="OGY89225.1"/>
    <property type="molecule type" value="Genomic_DNA"/>
</dbReference>
<dbReference type="AlphaFoldDB" id="A0A1G2BJG8"/>
<dbReference type="GO" id="GO:0047444">
    <property type="term" value="F:N-acylneuraminate-9-phosphate synthase activity"/>
    <property type="evidence" value="ECO:0007669"/>
    <property type="project" value="TreeGrafter"/>
</dbReference>